<gene>
    <name evidence="6" type="ORF">PYX00_003822</name>
</gene>
<feature type="region of interest" description="Disordered" evidence="4">
    <location>
        <begin position="90"/>
        <end position="113"/>
    </location>
</feature>
<dbReference type="PANTHER" id="PTHR41146">
    <property type="entry name" value="DIURETIC HORMONE CLASS 2"/>
    <property type="match status" value="1"/>
</dbReference>
<accession>A0AAW2I214</accession>
<dbReference type="GO" id="GO:0001664">
    <property type="term" value="F:G protein-coupled receptor binding"/>
    <property type="evidence" value="ECO:0007669"/>
    <property type="project" value="TreeGrafter"/>
</dbReference>
<comment type="similarity">
    <text evidence="2">Belongs to the diuretic hormone class 2 family.</text>
</comment>
<feature type="signal peptide" evidence="5">
    <location>
        <begin position="1"/>
        <end position="26"/>
    </location>
</feature>
<organism evidence="6">
    <name type="scientific">Menopon gallinae</name>
    <name type="common">poultry shaft louse</name>
    <dbReference type="NCBI Taxonomy" id="328185"/>
    <lineage>
        <taxon>Eukaryota</taxon>
        <taxon>Metazoa</taxon>
        <taxon>Ecdysozoa</taxon>
        <taxon>Arthropoda</taxon>
        <taxon>Hexapoda</taxon>
        <taxon>Insecta</taxon>
        <taxon>Pterygota</taxon>
        <taxon>Neoptera</taxon>
        <taxon>Paraneoptera</taxon>
        <taxon>Psocodea</taxon>
        <taxon>Troctomorpha</taxon>
        <taxon>Phthiraptera</taxon>
        <taxon>Amblycera</taxon>
        <taxon>Menoponidae</taxon>
        <taxon>Menopon</taxon>
    </lineage>
</organism>
<dbReference type="InterPro" id="IPR034439">
    <property type="entry name" value="DH2-like"/>
</dbReference>
<evidence type="ECO:0000256" key="4">
    <source>
        <dbReference type="SAM" id="MobiDB-lite"/>
    </source>
</evidence>
<feature type="chain" id="PRO_5043430472" evidence="5">
    <location>
        <begin position="27"/>
        <end position="113"/>
    </location>
</feature>
<evidence type="ECO:0000256" key="5">
    <source>
        <dbReference type="SAM" id="SignalP"/>
    </source>
</evidence>
<dbReference type="AlphaFoldDB" id="A0AAW2I214"/>
<comment type="subcellular location">
    <subcellularLocation>
        <location evidence="1">Secreted</location>
    </subcellularLocation>
</comment>
<reference evidence="6" key="1">
    <citation type="journal article" date="2024" name="Gigascience">
        <title>Chromosome-level genome of the poultry shaft louse Menopon gallinae provides insight into the host-switching and adaptive evolution of parasitic lice.</title>
        <authorList>
            <person name="Xu Y."/>
            <person name="Ma L."/>
            <person name="Liu S."/>
            <person name="Liang Y."/>
            <person name="Liu Q."/>
            <person name="He Z."/>
            <person name="Tian L."/>
            <person name="Duan Y."/>
            <person name="Cai W."/>
            <person name="Li H."/>
            <person name="Song F."/>
        </authorList>
    </citation>
    <scope>NUCLEOTIDE SEQUENCE</scope>
    <source>
        <strain evidence="6">Cailab_2023a</strain>
    </source>
</reference>
<dbReference type="PANTHER" id="PTHR41146:SF1">
    <property type="entry name" value="DIURETIC HORMONE CLASS 2"/>
    <property type="match status" value="1"/>
</dbReference>
<protein>
    <submittedName>
        <fullName evidence="6">Uncharacterized protein</fullName>
    </submittedName>
</protein>
<comment type="caution">
    <text evidence="6">The sequence shown here is derived from an EMBL/GenBank/DDBJ whole genome shotgun (WGS) entry which is preliminary data.</text>
</comment>
<dbReference type="GO" id="GO:0008613">
    <property type="term" value="F:diuretic hormone activity"/>
    <property type="evidence" value="ECO:0007669"/>
    <property type="project" value="InterPro"/>
</dbReference>
<keyword evidence="5" id="KW-0732">Signal</keyword>
<dbReference type="GO" id="GO:0007589">
    <property type="term" value="P:body fluid secretion"/>
    <property type="evidence" value="ECO:0007669"/>
    <property type="project" value="InterPro"/>
</dbReference>
<evidence type="ECO:0000256" key="1">
    <source>
        <dbReference type="ARBA" id="ARBA00004613"/>
    </source>
</evidence>
<evidence type="ECO:0000313" key="6">
    <source>
        <dbReference type="EMBL" id="KAL0276209.1"/>
    </source>
</evidence>
<evidence type="ECO:0000256" key="3">
    <source>
        <dbReference type="ARBA" id="ARBA00022525"/>
    </source>
</evidence>
<dbReference type="EMBL" id="JARGDH010000002">
    <property type="protein sequence ID" value="KAL0276209.1"/>
    <property type="molecule type" value="Genomic_DNA"/>
</dbReference>
<keyword evidence="3" id="KW-0964">Secreted</keyword>
<proteinExistence type="inferred from homology"/>
<name>A0AAW2I214_9NEOP</name>
<evidence type="ECO:0000256" key="2">
    <source>
        <dbReference type="ARBA" id="ARBA00007773"/>
    </source>
</evidence>
<sequence length="113" mass="12776">MQGVVLSSCVLLAGILLLTHFQEAQSNPIDLRDEETQANLNRHYLMEMMNSLRQDMLARRHRIEEEKRGWDFGVGRGFSGAEEVKAKLGLQAASNPWGPGRRKRSPEDTLLSL</sequence>
<dbReference type="GO" id="GO:0005615">
    <property type="term" value="C:extracellular space"/>
    <property type="evidence" value="ECO:0007669"/>
    <property type="project" value="TreeGrafter"/>
</dbReference>